<evidence type="ECO:0000313" key="2">
    <source>
        <dbReference type="EMBL" id="ATB29814.1"/>
    </source>
</evidence>
<protein>
    <submittedName>
        <fullName evidence="2">Uncharacterized protein</fullName>
    </submittedName>
</protein>
<accession>A0A250ID80</accession>
<feature type="compositionally biased region" description="Acidic residues" evidence="1">
    <location>
        <begin position="238"/>
        <end position="247"/>
    </location>
</feature>
<organism evidence="2 3">
    <name type="scientific">Melittangium boletus DSM 14713</name>
    <dbReference type="NCBI Taxonomy" id="1294270"/>
    <lineage>
        <taxon>Bacteria</taxon>
        <taxon>Pseudomonadati</taxon>
        <taxon>Myxococcota</taxon>
        <taxon>Myxococcia</taxon>
        <taxon>Myxococcales</taxon>
        <taxon>Cystobacterineae</taxon>
        <taxon>Archangiaceae</taxon>
        <taxon>Melittangium</taxon>
    </lineage>
</organism>
<dbReference type="AlphaFoldDB" id="A0A250ID80"/>
<evidence type="ECO:0000313" key="3">
    <source>
        <dbReference type="Proteomes" id="UP000217289"/>
    </source>
</evidence>
<dbReference type="KEGG" id="mbd:MEBOL_003269"/>
<gene>
    <name evidence="2" type="ORF">MEBOL_003269</name>
</gene>
<name>A0A250ID80_9BACT</name>
<feature type="region of interest" description="Disordered" evidence="1">
    <location>
        <begin position="232"/>
        <end position="255"/>
    </location>
</feature>
<keyword evidence="3" id="KW-1185">Reference proteome</keyword>
<dbReference type="EMBL" id="CP022163">
    <property type="protein sequence ID" value="ATB29814.1"/>
    <property type="molecule type" value="Genomic_DNA"/>
</dbReference>
<proteinExistence type="predicted"/>
<reference evidence="2 3" key="1">
    <citation type="submission" date="2017-06" db="EMBL/GenBank/DDBJ databases">
        <authorList>
            <person name="Kim H.J."/>
            <person name="Triplett B.A."/>
        </authorList>
    </citation>
    <scope>NUCLEOTIDE SEQUENCE [LARGE SCALE GENOMIC DNA]</scope>
    <source>
        <strain evidence="2 3">DSM 14713</strain>
    </source>
</reference>
<sequence length="255" mass="27935">MRSAEPFEPRLESTAEPGIFRVESRPLGQVLPANLLSGGPPFDVAPDQTAMELLETGLAEALSGATNSTAFDAGLLETFSAFARLFEQGVELIEFVQERVLRMDRDAVERMAHLRRQMPASRAVWIAGTLDLPRPGDRVFTLVPRSGAVLKGLAEQMEPARLLALRGRSVVVSGMVAFRPSGAIARIHAEQMHEASARDLELWSDVPGPLWSLPGEGWSRADPETRLSFEALLGSRPEEDEESEEDFLAALEEMS</sequence>
<dbReference type="Proteomes" id="UP000217289">
    <property type="component" value="Chromosome"/>
</dbReference>
<evidence type="ECO:0000256" key="1">
    <source>
        <dbReference type="SAM" id="MobiDB-lite"/>
    </source>
</evidence>